<dbReference type="PATRIC" id="fig|1423746.3.peg.1086"/>
<dbReference type="RefSeq" id="WP_057751262.1">
    <property type="nucleotide sequence ID" value="NZ_AZER01000016.1"/>
</dbReference>
<dbReference type="STRING" id="1423746.FD27_GL001071"/>
<evidence type="ECO:0000259" key="1">
    <source>
        <dbReference type="Pfam" id="PF05709"/>
    </source>
</evidence>
<dbReference type="OrthoDB" id="2194642at2"/>
<evidence type="ECO:0000313" key="2">
    <source>
        <dbReference type="EMBL" id="KRL27317.1"/>
    </source>
</evidence>
<dbReference type="Pfam" id="PF05709">
    <property type="entry name" value="Sipho_tail"/>
    <property type="match status" value="1"/>
</dbReference>
<name>A0A0R1PBJ6_9LACO</name>
<gene>
    <name evidence="2" type="ORF">FD27_GL001071</name>
</gene>
<dbReference type="InterPro" id="IPR008841">
    <property type="entry name" value="Siphovirus-type_tail_N"/>
</dbReference>
<dbReference type="EMBL" id="AZER01000016">
    <property type="protein sequence ID" value="KRL27317.1"/>
    <property type="molecule type" value="Genomic_DNA"/>
</dbReference>
<protein>
    <recommendedName>
        <fullName evidence="1">Siphovirus-type tail component RIFT-related domain-containing protein</fullName>
    </recommendedName>
</protein>
<accession>A0A0R1PBJ6</accession>
<organism evidence="2 3">
    <name type="scientific">Limosilactobacillus frumenti DSM 13145</name>
    <dbReference type="NCBI Taxonomy" id="1423746"/>
    <lineage>
        <taxon>Bacteria</taxon>
        <taxon>Bacillati</taxon>
        <taxon>Bacillota</taxon>
        <taxon>Bacilli</taxon>
        <taxon>Lactobacillales</taxon>
        <taxon>Lactobacillaceae</taxon>
        <taxon>Limosilactobacillus</taxon>
    </lineage>
</organism>
<feature type="domain" description="Siphovirus-type tail component RIFT-related" evidence="1">
    <location>
        <begin position="72"/>
        <end position="151"/>
    </location>
</feature>
<dbReference type="Gene3D" id="2.40.30.200">
    <property type="match status" value="1"/>
</dbReference>
<reference evidence="2 3" key="1">
    <citation type="journal article" date="2015" name="Genome Announc.">
        <title>Expanding the biotechnology potential of lactobacilli through comparative genomics of 213 strains and associated genera.</title>
        <authorList>
            <person name="Sun Z."/>
            <person name="Harris H.M."/>
            <person name="McCann A."/>
            <person name="Guo C."/>
            <person name="Argimon S."/>
            <person name="Zhang W."/>
            <person name="Yang X."/>
            <person name="Jeffery I.B."/>
            <person name="Cooney J.C."/>
            <person name="Kagawa T.F."/>
            <person name="Liu W."/>
            <person name="Song Y."/>
            <person name="Salvetti E."/>
            <person name="Wrobel A."/>
            <person name="Rasinkangas P."/>
            <person name="Parkhill J."/>
            <person name="Rea M.C."/>
            <person name="O'Sullivan O."/>
            <person name="Ritari J."/>
            <person name="Douillard F.P."/>
            <person name="Paul Ross R."/>
            <person name="Yang R."/>
            <person name="Briner A.E."/>
            <person name="Felis G.E."/>
            <person name="de Vos W.M."/>
            <person name="Barrangou R."/>
            <person name="Klaenhammer T.R."/>
            <person name="Caufield P.W."/>
            <person name="Cui Y."/>
            <person name="Zhang H."/>
            <person name="O'Toole P.W."/>
        </authorList>
    </citation>
    <scope>NUCLEOTIDE SEQUENCE [LARGE SCALE GENOMIC DNA]</scope>
    <source>
        <strain evidence="2 3">DSM 13145</strain>
    </source>
</reference>
<dbReference type="Proteomes" id="UP000051445">
    <property type="component" value="Unassembled WGS sequence"/>
</dbReference>
<keyword evidence="3" id="KW-1185">Reference proteome</keyword>
<proteinExistence type="predicted"/>
<sequence>MIDVFSKSKSIKHAYPFLSPTSIGRESLDKYLPFEPIEFAISKDGKEWTSCFDIPDLDIVYCYRAPDVQPATYTDNLKKVGLQDGSRLLSTSYTTREMKMNIRIEGINESDAMLAYDALQRFLVSRNAYWICFSNWAQRMYYVRSKIAAPNFLSEKVIICEVTFTDLIGLSRSIGTSLDYEDTNGFGNKTTVDPLQYTFTENSFKVSNLSDTIIDPERRGHPFKVTLEGKSSGNMKITNKTTGDSVTRTGMLQTNKDGTKLAGNSSFNGKFVIDGVRATLNGKSDQMQCDDGVLTLQPGINDFQVDNFSGKITFDFPFWWLS</sequence>
<comment type="caution">
    <text evidence="2">The sequence shown here is derived from an EMBL/GenBank/DDBJ whole genome shotgun (WGS) entry which is preliminary data.</text>
</comment>
<dbReference type="AlphaFoldDB" id="A0A0R1PBJ6"/>
<evidence type="ECO:0000313" key="3">
    <source>
        <dbReference type="Proteomes" id="UP000051445"/>
    </source>
</evidence>